<evidence type="ECO:0000256" key="1">
    <source>
        <dbReference type="SAM" id="SignalP"/>
    </source>
</evidence>
<evidence type="ECO:0000313" key="2">
    <source>
        <dbReference type="EMBL" id="CAD9445444.1"/>
    </source>
</evidence>
<protein>
    <submittedName>
        <fullName evidence="2">Uncharacterized protein</fullName>
    </submittedName>
</protein>
<dbReference type="AlphaFoldDB" id="A0A7S2D672"/>
<keyword evidence="1" id="KW-0732">Signal</keyword>
<accession>A0A7S2D672</accession>
<gene>
    <name evidence="2" type="ORF">FPAR1323_LOCUS15876</name>
</gene>
<dbReference type="EMBL" id="HBGT01030429">
    <property type="protein sequence ID" value="CAD9445444.1"/>
    <property type="molecule type" value="Transcribed_RNA"/>
</dbReference>
<sequence>MPRRRRDGAVVLAVATLMASTVSTLAEYCGHGGDRPSCEPLNVYEVADFVPTITNQAAKDASDSCYITTTNYTTGWSKCQFLKLYKNDIITFSSGGIYQYVDDIYYAAGGGGGDGYGHSQGIGGEDFFAMRNSNNTEVAAFDFYELKGGRYTFGYYDCSKILQGGATDDMAAHYHCSEGIDLFKGCNETCWGKMEDMREFDFESSMFGAESETSTSQVFY</sequence>
<name>A0A7S2D672_9STRA</name>
<proteinExistence type="predicted"/>
<organism evidence="2">
    <name type="scientific">Florenciella parvula</name>
    <dbReference type="NCBI Taxonomy" id="236787"/>
    <lineage>
        <taxon>Eukaryota</taxon>
        <taxon>Sar</taxon>
        <taxon>Stramenopiles</taxon>
        <taxon>Ochrophyta</taxon>
        <taxon>Dictyochophyceae</taxon>
        <taxon>Florenciellales</taxon>
        <taxon>Florenciella</taxon>
    </lineage>
</organism>
<feature type="signal peptide" evidence="1">
    <location>
        <begin position="1"/>
        <end position="26"/>
    </location>
</feature>
<feature type="chain" id="PRO_5031069873" evidence="1">
    <location>
        <begin position="27"/>
        <end position="220"/>
    </location>
</feature>
<reference evidence="2" key="1">
    <citation type="submission" date="2021-01" db="EMBL/GenBank/DDBJ databases">
        <authorList>
            <person name="Corre E."/>
            <person name="Pelletier E."/>
            <person name="Niang G."/>
            <person name="Scheremetjew M."/>
            <person name="Finn R."/>
            <person name="Kale V."/>
            <person name="Holt S."/>
            <person name="Cochrane G."/>
            <person name="Meng A."/>
            <person name="Brown T."/>
            <person name="Cohen L."/>
        </authorList>
    </citation>
    <scope>NUCLEOTIDE SEQUENCE</scope>
    <source>
        <strain evidence="2">RCC1693</strain>
    </source>
</reference>